<dbReference type="RefSeq" id="WP_135951151.1">
    <property type="nucleotide sequence ID" value="NZ_SRYJ01000015.1"/>
</dbReference>
<proteinExistence type="predicted"/>
<dbReference type="Proteomes" id="UP000310760">
    <property type="component" value="Unassembled WGS sequence"/>
</dbReference>
<dbReference type="EMBL" id="SRYJ01000015">
    <property type="protein sequence ID" value="TGY70866.1"/>
    <property type="molecule type" value="Genomic_DNA"/>
</dbReference>
<accession>A0A4S2FP34</accession>
<sequence>MDINIIKEKAREYANGIHGITHKRTASVDFEKGAQFVLESMKWRNAEKDPPPLDTRVFVKSSGKFVNTGMLVFDSEHKKNIWICGNTNRAWDIDFWKPLPQ</sequence>
<evidence type="ECO:0008006" key="3">
    <source>
        <dbReference type="Google" id="ProtNLM"/>
    </source>
</evidence>
<comment type="caution">
    <text evidence="1">The sequence shown here is derived from an EMBL/GenBank/DDBJ whole genome shotgun (WGS) entry which is preliminary data.</text>
</comment>
<protein>
    <recommendedName>
        <fullName evidence="3">DUF551 domain-containing protein</fullName>
    </recommendedName>
</protein>
<reference evidence="1 2" key="1">
    <citation type="submission" date="2019-04" db="EMBL/GenBank/DDBJ databases">
        <title>Microbes associate with the intestines of laboratory mice.</title>
        <authorList>
            <person name="Navarre W."/>
            <person name="Wong E."/>
            <person name="Huang K."/>
            <person name="Tropini C."/>
            <person name="Ng K."/>
            <person name="Yu B."/>
        </authorList>
    </citation>
    <scope>NUCLEOTIDE SEQUENCE [LARGE SCALE GENOMIC DNA]</scope>
    <source>
        <strain evidence="1 2">NM22_B1</strain>
    </source>
</reference>
<evidence type="ECO:0000313" key="1">
    <source>
        <dbReference type="EMBL" id="TGY70866.1"/>
    </source>
</evidence>
<organism evidence="1 2">
    <name type="scientific">Phocaeicola sartorii</name>
    <dbReference type="NCBI Taxonomy" id="671267"/>
    <lineage>
        <taxon>Bacteria</taxon>
        <taxon>Pseudomonadati</taxon>
        <taxon>Bacteroidota</taxon>
        <taxon>Bacteroidia</taxon>
        <taxon>Bacteroidales</taxon>
        <taxon>Bacteroidaceae</taxon>
        <taxon>Phocaeicola</taxon>
    </lineage>
</organism>
<evidence type="ECO:0000313" key="2">
    <source>
        <dbReference type="Proteomes" id="UP000310760"/>
    </source>
</evidence>
<name>A0A4S2FP34_9BACT</name>
<gene>
    <name evidence="1" type="ORF">E5339_07950</name>
</gene>
<dbReference type="AlphaFoldDB" id="A0A4S2FP34"/>